<dbReference type="Pfam" id="PF13041">
    <property type="entry name" value="PPR_2"/>
    <property type="match status" value="1"/>
</dbReference>
<dbReference type="Proteomes" id="UP000774326">
    <property type="component" value="Unassembled WGS sequence"/>
</dbReference>
<reference evidence="3" key="1">
    <citation type="journal article" date="2021" name="Open Biol.">
        <title>Shared evolutionary footprints suggest mitochondrial oxidative damage underlies multiple complex I losses in fungi.</title>
        <authorList>
            <person name="Schikora-Tamarit M.A."/>
            <person name="Marcet-Houben M."/>
            <person name="Nosek J."/>
            <person name="Gabaldon T."/>
        </authorList>
    </citation>
    <scope>NUCLEOTIDE SEQUENCE</scope>
    <source>
        <strain evidence="3">CBS2887</strain>
    </source>
</reference>
<dbReference type="AlphaFoldDB" id="A0A9P8TRT0"/>
<sequence length="611" mass="71128">MLPSQIRYFSSTCQPAAQLKKLLRKSTRITNTEVLKKLNKESNPSRINPNSKFLRKTKPQKLVTPEIPQITRQHAAHLLSKRLGEEVDMNTLGPLSNDDIKYFPIANKQIMLTLLGTTSNQLLDSVVVDKSVRSFLKRDQVEKALMICRLAKDKGIVGMNRIMKYHLDLGKVGTALDILNYRKKWGVPANDQTYTILFDGCAKIRNHEMGLGSSQVKDLRNILVNLKETEFCRPNILHMNSGLQCLLNTEDQRPGLELFSEWTNKDTPSTGEEKEKWFRKIRPNTTTYSIVMKALPYSKNNEWIYVTGEYIMEQVAKLPESKKDAQLFESYIFAYLRSTNIEVIKKGFQALNAYFQFESEVKAPYVKSSNSSRFNQPLPYIDQMHKIEVKEQKFKYFPSVVLIDSVLKIYNKYENYERTQKVFDDFAENYPKKVDLVLAQRYFQSIQGKDVFEDTLKFYERLQSSLNLKPTNVTHFLVFDAIYSKSLKNLNDMGKHTIGLKASEIFQDSENFVKNHLNNELNTMTLMGYLKSVRRLRLNNEQRDIIFARIKKYKDTHDYKTLPANEKGLHKKILETEKILKETMEKKSYLQKLDEDTKPSKYLTRIKPVDS</sequence>
<proteinExistence type="inferred from homology"/>
<dbReference type="InterPro" id="IPR050872">
    <property type="entry name" value="PPR_P_subfamily"/>
</dbReference>
<dbReference type="InterPro" id="IPR002885">
    <property type="entry name" value="PPR_rpt"/>
</dbReference>
<reference evidence="3" key="2">
    <citation type="submission" date="2021-01" db="EMBL/GenBank/DDBJ databases">
        <authorList>
            <person name="Schikora-Tamarit M.A."/>
        </authorList>
    </citation>
    <scope>NUCLEOTIDE SEQUENCE</scope>
    <source>
        <strain evidence="3">CBS2887</strain>
    </source>
</reference>
<dbReference type="EMBL" id="JAEUBG010000365">
    <property type="protein sequence ID" value="KAH3688384.1"/>
    <property type="molecule type" value="Genomic_DNA"/>
</dbReference>
<dbReference type="GO" id="GO:0005739">
    <property type="term" value="C:mitochondrion"/>
    <property type="evidence" value="ECO:0007669"/>
    <property type="project" value="UniProtKB-SubCell"/>
</dbReference>
<evidence type="ECO:0000313" key="3">
    <source>
        <dbReference type="EMBL" id="KAH3688384.1"/>
    </source>
</evidence>
<evidence type="ECO:0000313" key="4">
    <source>
        <dbReference type="Proteomes" id="UP000774326"/>
    </source>
</evidence>
<dbReference type="OrthoDB" id="185373at2759"/>
<accession>A0A9P8TRT0</accession>
<evidence type="ECO:0000256" key="1">
    <source>
        <dbReference type="ARBA" id="ARBA00004173"/>
    </source>
</evidence>
<evidence type="ECO:0000256" key="2">
    <source>
        <dbReference type="ARBA" id="ARBA00007626"/>
    </source>
</evidence>
<dbReference type="InterPro" id="IPR011990">
    <property type="entry name" value="TPR-like_helical_dom_sf"/>
</dbReference>
<dbReference type="Gene3D" id="1.25.40.10">
    <property type="entry name" value="Tetratricopeptide repeat domain"/>
    <property type="match status" value="1"/>
</dbReference>
<protein>
    <submittedName>
        <fullName evidence="3">Uncharacterized protein</fullName>
    </submittedName>
</protein>
<keyword evidence="4" id="KW-1185">Reference proteome</keyword>
<name>A0A9P8TRT0_WICPI</name>
<comment type="caution">
    <text evidence="3">The sequence shown here is derived from an EMBL/GenBank/DDBJ whole genome shotgun (WGS) entry which is preliminary data.</text>
</comment>
<organism evidence="3 4">
    <name type="scientific">Wickerhamomyces pijperi</name>
    <name type="common">Yeast</name>
    <name type="synonym">Pichia pijperi</name>
    <dbReference type="NCBI Taxonomy" id="599730"/>
    <lineage>
        <taxon>Eukaryota</taxon>
        <taxon>Fungi</taxon>
        <taxon>Dikarya</taxon>
        <taxon>Ascomycota</taxon>
        <taxon>Saccharomycotina</taxon>
        <taxon>Saccharomycetes</taxon>
        <taxon>Phaffomycetales</taxon>
        <taxon>Wickerhamomycetaceae</taxon>
        <taxon>Wickerhamomyces</taxon>
    </lineage>
</organism>
<dbReference type="PANTHER" id="PTHR46128">
    <property type="entry name" value="MITOCHONDRIAL GROUP I INTRON SPLICING FACTOR CCM1"/>
    <property type="match status" value="1"/>
</dbReference>
<comment type="subcellular location">
    <subcellularLocation>
        <location evidence="1">Mitochondrion</location>
    </subcellularLocation>
</comment>
<gene>
    <name evidence="3" type="ORF">WICPIJ_000627</name>
</gene>
<comment type="similarity">
    <text evidence="2">Belongs to the PPR family. P subfamily.</text>
</comment>
<dbReference type="PANTHER" id="PTHR46128:SF211">
    <property type="entry name" value="PENTACOTRIPEPTIDE-REPEAT REGION OF PRORP DOMAIN-CONTAINING PROTEIN"/>
    <property type="match status" value="1"/>
</dbReference>